<dbReference type="EMBL" id="JACBAZ010000003">
    <property type="protein sequence ID" value="NWK55762.1"/>
    <property type="molecule type" value="Genomic_DNA"/>
</dbReference>
<dbReference type="AlphaFoldDB" id="A0A851GFS5"/>
<comment type="similarity">
    <text evidence="1">Belongs to the glycosyl hydrolase 16 family.</text>
</comment>
<organism evidence="3 4">
    <name type="scientific">Oceaniferula marina</name>
    <dbReference type="NCBI Taxonomy" id="2748318"/>
    <lineage>
        <taxon>Bacteria</taxon>
        <taxon>Pseudomonadati</taxon>
        <taxon>Verrucomicrobiota</taxon>
        <taxon>Verrucomicrobiia</taxon>
        <taxon>Verrucomicrobiales</taxon>
        <taxon>Verrucomicrobiaceae</taxon>
        <taxon>Oceaniferula</taxon>
    </lineage>
</organism>
<evidence type="ECO:0000259" key="2">
    <source>
        <dbReference type="PROSITE" id="PS51762"/>
    </source>
</evidence>
<proteinExistence type="inferred from homology"/>
<dbReference type="SUPFAM" id="SSF49899">
    <property type="entry name" value="Concanavalin A-like lectins/glucanases"/>
    <property type="match status" value="1"/>
</dbReference>
<reference evidence="3 4" key="1">
    <citation type="submission" date="2020-07" db="EMBL/GenBank/DDBJ databases">
        <title>Roseicoccus Jingziensis gen. nov., sp. nov., isolated from coastal seawater.</title>
        <authorList>
            <person name="Feng X."/>
        </authorList>
    </citation>
    <scope>NUCLEOTIDE SEQUENCE [LARGE SCALE GENOMIC DNA]</scope>
    <source>
        <strain evidence="3 4">N1E253</strain>
    </source>
</reference>
<feature type="domain" description="GH16" evidence="2">
    <location>
        <begin position="17"/>
        <end position="352"/>
    </location>
</feature>
<sequence>MNTRTLTLISTLALLSSTWGKEETSITMPASAKLAFVEDWSSGQIDPTKWYMLRKKWGAGNHGVVPENVFLAKDTVDGKEQHVLVCRGHGDQYQGAIVGLHGNAQRVGGVIVSKPYFASGRFEVVMKIGKTSHTAGNPKDPRRPIGMIPAIWTYAYRWVQAGKQSDPHAFSKDNPMYNPHLNHRGWKSNEYWSEIDFPEFGKNQDLETGLYNGFVNKSHQSLTFDTKAAIDGQFHTFTTIWRTHLVPIPGVTDQQVTSYNGYWWIQDKRIPFKQYLGNPLKRLGKDQYSIYSGKVATHFIDGQYVGSNHKFVPSMAAQLNIGVWFPKWAGAAPWKQSTISVASVKIWQFDDPGDVRGILTEDITNNMDKQGKPLQP</sequence>
<dbReference type="InterPro" id="IPR000757">
    <property type="entry name" value="Beta-glucanase-like"/>
</dbReference>
<dbReference type="Proteomes" id="UP000557872">
    <property type="component" value="Unassembled WGS sequence"/>
</dbReference>
<gene>
    <name evidence="3" type="ORF">HW115_09080</name>
</gene>
<dbReference type="InterPro" id="IPR013320">
    <property type="entry name" value="ConA-like_dom_sf"/>
</dbReference>
<dbReference type="GO" id="GO:0004553">
    <property type="term" value="F:hydrolase activity, hydrolyzing O-glycosyl compounds"/>
    <property type="evidence" value="ECO:0007669"/>
    <property type="project" value="InterPro"/>
</dbReference>
<evidence type="ECO:0000313" key="4">
    <source>
        <dbReference type="Proteomes" id="UP000557872"/>
    </source>
</evidence>
<dbReference type="RefSeq" id="WP_178932306.1">
    <property type="nucleotide sequence ID" value="NZ_JACBAZ010000003.1"/>
</dbReference>
<name>A0A851GFS5_9BACT</name>
<accession>A0A851GFS5</accession>
<keyword evidence="4" id="KW-1185">Reference proteome</keyword>
<dbReference type="PROSITE" id="PS51762">
    <property type="entry name" value="GH16_2"/>
    <property type="match status" value="1"/>
</dbReference>
<dbReference type="GO" id="GO:0005975">
    <property type="term" value="P:carbohydrate metabolic process"/>
    <property type="evidence" value="ECO:0007669"/>
    <property type="project" value="InterPro"/>
</dbReference>
<evidence type="ECO:0000256" key="1">
    <source>
        <dbReference type="ARBA" id="ARBA00006865"/>
    </source>
</evidence>
<comment type="caution">
    <text evidence="3">The sequence shown here is derived from an EMBL/GenBank/DDBJ whole genome shotgun (WGS) entry which is preliminary data.</text>
</comment>
<protein>
    <recommendedName>
        <fullName evidence="2">GH16 domain-containing protein</fullName>
    </recommendedName>
</protein>
<evidence type="ECO:0000313" key="3">
    <source>
        <dbReference type="EMBL" id="NWK55762.1"/>
    </source>
</evidence>
<dbReference type="Gene3D" id="2.60.120.200">
    <property type="match status" value="1"/>
</dbReference>